<evidence type="ECO:0000256" key="3">
    <source>
        <dbReference type="ARBA" id="ARBA00022475"/>
    </source>
</evidence>
<accession>A0A8X8BLL4</accession>
<comment type="caution">
    <text evidence="8">The sequence shown here is derived from an EMBL/GenBank/DDBJ whole genome shotgun (WGS) entry which is preliminary data.</text>
</comment>
<evidence type="ECO:0000256" key="7">
    <source>
        <dbReference type="RuleBase" id="RU910716"/>
    </source>
</evidence>
<sequence length="370" mass="42827">MCFIGLLLYLGDICTDIWVAVKYLTRGYVLWFALTLTFVLLSTVIIQVFSYFWYRDDSGSDSGAAESYILRIQFVSVLSLSRYKELLKNGYREIKGKQPCSTEESASEIWGMTADISMLKLFETHLESVPQLILQLYIYLEHKEKMTIQYLTLTMSFFSIAWSAVDYQRCLRRSLPNKKEISHVPSITVYLLYKMFTITSRVLSFVLLTIFNAHSTLALFGITWLCTFIWAWKQQTDFCTSRGLEVFYRIIIGAILVFTFFNIKGQSTQSSMICYYAVSFCETLCIVILCTCWYPPLTVFSFFLPICIVMFVFFFLGIIFLLMYYLALHPNKQPSAQFDEVDGTQRSSAQFDEVDGAHSRIASRINTFLQ</sequence>
<dbReference type="PANTHER" id="PTHR16024">
    <property type="entry name" value="XK-RELATED PROTEIN"/>
    <property type="match status" value="1"/>
</dbReference>
<keyword evidence="3" id="KW-1003">Cell membrane</keyword>
<dbReference type="PANTHER" id="PTHR16024:SF13">
    <property type="entry name" value="XK-RELATED PROTEIN 9"/>
    <property type="match status" value="1"/>
</dbReference>
<feature type="transmembrane region" description="Helical" evidence="7">
    <location>
        <begin position="6"/>
        <end position="24"/>
    </location>
</feature>
<gene>
    <name evidence="8" type="primary">Xkr9</name>
    <name evidence="8" type="ORF">GTO96_0017867</name>
</gene>
<dbReference type="AlphaFoldDB" id="A0A8X8BLL4"/>
<keyword evidence="4 7" id="KW-0812">Transmembrane</keyword>
<reference evidence="8 9" key="1">
    <citation type="journal article" date="2021" name="Cell">
        <title>Tracing the genetic footprints of vertebrate landing in non-teleost ray-finned fishes.</title>
        <authorList>
            <person name="Bi X."/>
            <person name="Wang K."/>
            <person name="Yang L."/>
            <person name="Pan H."/>
            <person name="Jiang H."/>
            <person name="Wei Q."/>
            <person name="Fang M."/>
            <person name="Yu H."/>
            <person name="Zhu C."/>
            <person name="Cai Y."/>
            <person name="He Y."/>
            <person name="Gan X."/>
            <person name="Zeng H."/>
            <person name="Yu D."/>
            <person name="Zhu Y."/>
            <person name="Jiang H."/>
            <person name="Qiu Q."/>
            <person name="Yang H."/>
            <person name="Zhang Y.E."/>
            <person name="Wang W."/>
            <person name="Zhu M."/>
            <person name="He S."/>
            <person name="Zhang G."/>
        </authorList>
    </citation>
    <scope>NUCLEOTIDE SEQUENCE [LARGE SCALE GENOMIC DNA]</scope>
    <source>
        <strain evidence="8">Bchr_013</strain>
    </source>
</reference>
<dbReference type="Pfam" id="PF09815">
    <property type="entry name" value="XK-related"/>
    <property type="match status" value="1"/>
</dbReference>
<dbReference type="EMBL" id="JAATIS010007298">
    <property type="protein sequence ID" value="KAG2458596.1"/>
    <property type="molecule type" value="Genomic_DNA"/>
</dbReference>
<feature type="transmembrane region" description="Helical" evidence="7">
    <location>
        <begin position="246"/>
        <end position="263"/>
    </location>
</feature>
<proteinExistence type="inferred from homology"/>
<keyword evidence="9" id="KW-1185">Reference proteome</keyword>
<organism evidence="8 9">
    <name type="scientific">Polypterus senegalus</name>
    <name type="common">Senegal bichir</name>
    <dbReference type="NCBI Taxonomy" id="55291"/>
    <lineage>
        <taxon>Eukaryota</taxon>
        <taxon>Metazoa</taxon>
        <taxon>Chordata</taxon>
        <taxon>Craniata</taxon>
        <taxon>Vertebrata</taxon>
        <taxon>Euteleostomi</taxon>
        <taxon>Actinopterygii</taxon>
        <taxon>Polypteriformes</taxon>
        <taxon>Polypteridae</taxon>
        <taxon>Polypterus</taxon>
    </lineage>
</organism>
<evidence type="ECO:0000313" key="8">
    <source>
        <dbReference type="EMBL" id="KAG2458596.1"/>
    </source>
</evidence>
<feature type="non-terminal residue" evidence="8">
    <location>
        <position position="370"/>
    </location>
</feature>
<evidence type="ECO:0000256" key="4">
    <source>
        <dbReference type="ARBA" id="ARBA00022692"/>
    </source>
</evidence>
<feature type="transmembrane region" description="Helical" evidence="7">
    <location>
        <begin position="302"/>
        <end position="327"/>
    </location>
</feature>
<comment type="subcellular location">
    <subcellularLocation>
        <location evidence="1">Cell membrane</location>
        <topology evidence="1">Multi-pass membrane protein</topology>
    </subcellularLocation>
    <subcellularLocation>
        <location evidence="7">Membrane</location>
        <topology evidence="7">Multi-pass membrane protein</topology>
    </subcellularLocation>
</comment>
<dbReference type="GO" id="GO:0005886">
    <property type="term" value="C:plasma membrane"/>
    <property type="evidence" value="ECO:0007669"/>
    <property type="project" value="UniProtKB-SubCell"/>
</dbReference>
<feature type="non-terminal residue" evidence="8">
    <location>
        <position position="1"/>
    </location>
</feature>
<dbReference type="InterPro" id="IPR050895">
    <property type="entry name" value="XK-related_scramblase"/>
</dbReference>
<dbReference type="Proteomes" id="UP000886611">
    <property type="component" value="Unassembled WGS sequence"/>
</dbReference>
<comment type="similarity">
    <text evidence="2 7">Belongs to the XK family.</text>
</comment>
<evidence type="ECO:0000256" key="2">
    <source>
        <dbReference type="ARBA" id="ARBA00008789"/>
    </source>
</evidence>
<evidence type="ECO:0000256" key="1">
    <source>
        <dbReference type="ARBA" id="ARBA00004651"/>
    </source>
</evidence>
<feature type="transmembrane region" description="Helical" evidence="7">
    <location>
        <begin position="31"/>
        <end position="54"/>
    </location>
</feature>
<evidence type="ECO:0000256" key="6">
    <source>
        <dbReference type="ARBA" id="ARBA00023136"/>
    </source>
</evidence>
<keyword evidence="5 7" id="KW-1133">Transmembrane helix</keyword>
<feature type="transmembrane region" description="Helical" evidence="7">
    <location>
        <begin position="147"/>
        <end position="165"/>
    </location>
</feature>
<feature type="transmembrane region" description="Helical" evidence="7">
    <location>
        <begin position="275"/>
        <end position="296"/>
    </location>
</feature>
<feature type="transmembrane region" description="Helical" evidence="7">
    <location>
        <begin position="202"/>
        <end position="231"/>
    </location>
</feature>
<keyword evidence="6 7" id="KW-0472">Membrane</keyword>
<evidence type="ECO:0000313" key="9">
    <source>
        <dbReference type="Proteomes" id="UP000886611"/>
    </source>
</evidence>
<name>A0A8X8BLL4_POLSE</name>
<protein>
    <recommendedName>
        <fullName evidence="7">XK-related protein</fullName>
    </recommendedName>
</protein>
<evidence type="ECO:0000256" key="5">
    <source>
        <dbReference type="ARBA" id="ARBA00022989"/>
    </source>
</evidence>
<dbReference type="InterPro" id="IPR018629">
    <property type="entry name" value="XK-rel"/>
</dbReference>